<dbReference type="GO" id="GO:0046872">
    <property type="term" value="F:metal ion binding"/>
    <property type="evidence" value="ECO:0007669"/>
    <property type="project" value="UniProtKB-KW"/>
</dbReference>
<keyword evidence="3" id="KW-0378">Hydrolase</keyword>
<dbReference type="PANTHER" id="PTHR46124:SF2">
    <property type="entry name" value="D-AMINOACYL-TRNA DEACYLASE"/>
    <property type="match status" value="1"/>
</dbReference>
<comment type="caution">
    <text evidence="3">The sequence shown here is derived from an EMBL/GenBank/DDBJ whole genome shotgun (WGS) entry which is preliminary data.</text>
</comment>
<dbReference type="PANTHER" id="PTHR46124">
    <property type="entry name" value="D-AMINOACYL-TRNA DEACYLASE"/>
    <property type="match status" value="1"/>
</dbReference>
<dbReference type="eggNOG" id="COG0084">
    <property type="taxonomic scope" value="Bacteria"/>
</dbReference>
<gene>
    <name evidence="3" type="ORF">HMPREF1316_1387</name>
</gene>
<dbReference type="AlphaFoldDB" id="U2TVB9"/>
<feature type="region of interest" description="Disordered" evidence="2">
    <location>
        <begin position="1"/>
        <end position="23"/>
    </location>
</feature>
<dbReference type="Gene3D" id="3.20.20.140">
    <property type="entry name" value="Metal-dependent hydrolases"/>
    <property type="match status" value="1"/>
</dbReference>
<dbReference type="EMBL" id="AWEZ01000017">
    <property type="protein sequence ID" value="ERL10023.1"/>
    <property type="molecule type" value="Genomic_DNA"/>
</dbReference>
<accession>U2TVB9</accession>
<sequence length="329" mass="35593">MLEDGMPLHDRTGRPVQVPEPQVPLADTHGHLTCFRTVDVAEALCRAALVGVRLLVVPIDPVGDFGSDETRWHDVAGLLAWLDGQAECARVLLATSERAGLRQPTYGGDVPQLLDNVRIVAGVHPYGALRVREPAVRERLEALLASPRCVGVGEIGLDAGPYAELALERQEQALRWQLTVARERHLPVELHLRDGEHDTAAHDLAAHVLAEEGVPQAGCDLHCFTQGPEVLRPFAELGCHIAFGGAVTFKRSDAIRAAAAACPAGRMLSETDCPYMAPVPLRGRECEPAMVALTSSLLADVRERELGVSRTATYRALWRNACTLFGLQG</sequence>
<feature type="compositionally biased region" description="Basic and acidic residues" evidence="2">
    <location>
        <begin position="1"/>
        <end position="13"/>
    </location>
</feature>
<proteinExistence type="predicted"/>
<dbReference type="InterPro" id="IPR032466">
    <property type="entry name" value="Metal_Hydrolase"/>
</dbReference>
<evidence type="ECO:0000256" key="1">
    <source>
        <dbReference type="PIRSR" id="PIRSR005902-1"/>
    </source>
</evidence>
<organism evidence="3 4">
    <name type="scientific">Olsenella profusa F0195</name>
    <dbReference type="NCBI Taxonomy" id="1125712"/>
    <lineage>
        <taxon>Bacteria</taxon>
        <taxon>Bacillati</taxon>
        <taxon>Actinomycetota</taxon>
        <taxon>Coriobacteriia</taxon>
        <taxon>Coriobacteriales</taxon>
        <taxon>Atopobiaceae</taxon>
        <taxon>Olsenella</taxon>
    </lineage>
</organism>
<feature type="binding site" evidence="1">
    <location>
        <position position="191"/>
    </location>
    <ligand>
        <name>a divalent metal cation</name>
        <dbReference type="ChEBI" id="CHEBI:60240"/>
        <label>2</label>
    </ligand>
</feature>
<keyword evidence="4" id="KW-1185">Reference proteome</keyword>
<evidence type="ECO:0000313" key="4">
    <source>
        <dbReference type="Proteomes" id="UP000016638"/>
    </source>
</evidence>
<dbReference type="CDD" id="cd01310">
    <property type="entry name" value="TatD_DNAse"/>
    <property type="match status" value="1"/>
</dbReference>
<evidence type="ECO:0000313" key="3">
    <source>
        <dbReference type="EMBL" id="ERL10023.1"/>
    </source>
</evidence>
<dbReference type="STRING" id="1125712.HMPREF1316_1387"/>
<dbReference type="GO" id="GO:0016788">
    <property type="term" value="F:hydrolase activity, acting on ester bonds"/>
    <property type="evidence" value="ECO:0007669"/>
    <property type="project" value="InterPro"/>
</dbReference>
<name>U2TVB9_9ACTN</name>
<dbReference type="GO" id="GO:0005829">
    <property type="term" value="C:cytosol"/>
    <property type="evidence" value="ECO:0007669"/>
    <property type="project" value="TreeGrafter"/>
</dbReference>
<feature type="binding site" evidence="1">
    <location>
        <position position="272"/>
    </location>
    <ligand>
        <name>a divalent metal cation</name>
        <dbReference type="ChEBI" id="CHEBI:60240"/>
        <label>1</label>
    </ligand>
</feature>
<reference evidence="3 4" key="1">
    <citation type="submission" date="2013-08" db="EMBL/GenBank/DDBJ databases">
        <authorList>
            <person name="Durkin A.S."/>
            <person name="Haft D.R."/>
            <person name="McCorrison J."/>
            <person name="Torralba M."/>
            <person name="Gillis M."/>
            <person name="Haft D.H."/>
            <person name="Methe B."/>
            <person name="Sutton G."/>
            <person name="Nelson K.E."/>
        </authorList>
    </citation>
    <scope>NUCLEOTIDE SEQUENCE [LARGE SCALE GENOMIC DNA]</scope>
    <source>
        <strain evidence="3 4">F0195</strain>
    </source>
</reference>
<dbReference type="PATRIC" id="fig|1125712.3.peg.424"/>
<protein>
    <submittedName>
        <fullName evidence="3">Hydrolase, TatD family</fullName>
    </submittedName>
</protein>
<dbReference type="SUPFAM" id="SSF51556">
    <property type="entry name" value="Metallo-dependent hydrolases"/>
    <property type="match status" value="1"/>
</dbReference>
<feature type="binding site" evidence="1">
    <location>
        <position position="222"/>
    </location>
    <ligand>
        <name>a divalent metal cation</name>
        <dbReference type="ChEBI" id="CHEBI:60240"/>
        <label>2</label>
    </ligand>
</feature>
<keyword evidence="1" id="KW-0479">Metal-binding</keyword>
<dbReference type="InterPro" id="IPR001130">
    <property type="entry name" value="TatD-like"/>
</dbReference>
<dbReference type="Pfam" id="PF01026">
    <property type="entry name" value="TatD_DNase"/>
    <property type="match status" value="1"/>
</dbReference>
<feature type="binding site" evidence="1">
    <location>
        <position position="154"/>
    </location>
    <ligand>
        <name>a divalent metal cation</name>
        <dbReference type="ChEBI" id="CHEBI:60240"/>
        <label>1</label>
    </ligand>
</feature>
<dbReference type="Proteomes" id="UP000016638">
    <property type="component" value="Unassembled WGS sequence"/>
</dbReference>
<evidence type="ECO:0000256" key="2">
    <source>
        <dbReference type="SAM" id="MobiDB-lite"/>
    </source>
</evidence>